<accession>A0A4U1I3J1</accession>
<comment type="caution">
    <text evidence="7">The sequence shown here is derived from an EMBL/GenBank/DDBJ whole genome shotgun (WGS) entry which is preliminary data.</text>
</comment>
<dbReference type="Pfam" id="PF00015">
    <property type="entry name" value="MCPsignal"/>
    <property type="match status" value="1"/>
</dbReference>
<gene>
    <name evidence="7" type="ORF">FAZ69_16090</name>
</gene>
<dbReference type="GO" id="GO:0005886">
    <property type="term" value="C:plasma membrane"/>
    <property type="evidence" value="ECO:0007669"/>
    <property type="project" value="TreeGrafter"/>
</dbReference>
<feature type="domain" description="Methyl-accepting transducer" evidence="6">
    <location>
        <begin position="273"/>
        <end position="502"/>
    </location>
</feature>
<dbReference type="OrthoDB" id="9177860at2"/>
<dbReference type="EMBL" id="SWJE01000008">
    <property type="protein sequence ID" value="TKC87798.1"/>
    <property type="molecule type" value="Genomic_DNA"/>
</dbReference>
<dbReference type="GO" id="GO:0007165">
    <property type="term" value="P:signal transduction"/>
    <property type="evidence" value="ECO:0007669"/>
    <property type="project" value="UniProtKB-KW"/>
</dbReference>
<keyword evidence="4" id="KW-0807">Transducer</keyword>
<evidence type="ECO:0000313" key="7">
    <source>
        <dbReference type="EMBL" id="TKC87798.1"/>
    </source>
</evidence>
<proteinExistence type="inferred from homology"/>
<keyword evidence="8" id="KW-1185">Reference proteome</keyword>
<organism evidence="7 8">
    <name type="scientific">Trinickia terrae</name>
    <dbReference type="NCBI Taxonomy" id="2571161"/>
    <lineage>
        <taxon>Bacteria</taxon>
        <taxon>Pseudomonadati</taxon>
        <taxon>Pseudomonadota</taxon>
        <taxon>Betaproteobacteria</taxon>
        <taxon>Burkholderiales</taxon>
        <taxon>Burkholderiaceae</taxon>
        <taxon>Trinickia</taxon>
    </lineage>
</organism>
<dbReference type="FunFam" id="1.10.287.950:FF:000001">
    <property type="entry name" value="Methyl-accepting chemotaxis sensory transducer"/>
    <property type="match status" value="1"/>
</dbReference>
<evidence type="ECO:0000256" key="1">
    <source>
        <dbReference type="ARBA" id="ARBA00004370"/>
    </source>
</evidence>
<comment type="similarity">
    <text evidence="3">Belongs to the methyl-accepting chemotaxis (MCP) protein family.</text>
</comment>
<keyword evidence="5" id="KW-0472">Membrane</keyword>
<reference evidence="7 8" key="1">
    <citation type="submission" date="2019-04" db="EMBL/GenBank/DDBJ databases">
        <title>Trinickia sp. 7GSK02, isolated from subtropical forest soil.</title>
        <authorList>
            <person name="Gao Z.-H."/>
            <person name="Qiu L.-H."/>
        </authorList>
    </citation>
    <scope>NUCLEOTIDE SEQUENCE [LARGE SCALE GENOMIC DNA]</scope>
    <source>
        <strain evidence="7 8">7GSK02</strain>
    </source>
</reference>
<evidence type="ECO:0000256" key="4">
    <source>
        <dbReference type="PROSITE-ProRule" id="PRU00284"/>
    </source>
</evidence>
<feature type="transmembrane region" description="Helical" evidence="5">
    <location>
        <begin position="192"/>
        <end position="211"/>
    </location>
</feature>
<dbReference type="InterPro" id="IPR051310">
    <property type="entry name" value="MCP_chemotaxis"/>
</dbReference>
<keyword evidence="2" id="KW-0488">Methylation</keyword>
<dbReference type="GO" id="GO:0006935">
    <property type="term" value="P:chemotaxis"/>
    <property type="evidence" value="ECO:0007669"/>
    <property type="project" value="InterPro"/>
</dbReference>
<dbReference type="GO" id="GO:0004888">
    <property type="term" value="F:transmembrane signaling receptor activity"/>
    <property type="evidence" value="ECO:0007669"/>
    <property type="project" value="InterPro"/>
</dbReference>
<dbReference type="CDD" id="cd11386">
    <property type="entry name" value="MCP_signal"/>
    <property type="match status" value="1"/>
</dbReference>
<dbReference type="Gene3D" id="1.10.287.950">
    <property type="entry name" value="Methyl-accepting chemotaxis protein"/>
    <property type="match status" value="1"/>
</dbReference>
<dbReference type="SMART" id="SM00283">
    <property type="entry name" value="MA"/>
    <property type="match status" value="1"/>
</dbReference>
<keyword evidence="5" id="KW-0812">Transmembrane</keyword>
<keyword evidence="5" id="KW-1133">Transmembrane helix</keyword>
<dbReference type="PANTHER" id="PTHR43531">
    <property type="entry name" value="PROTEIN ICFG"/>
    <property type="match status" value="1"/>
</dbReference>
<dbReference type="InterPro" id="IPR004089">
    <property type="entry name" value="MCPsignal_dom"/>
</dbReference>
<dbReference type="Pfam" id="PF12729">
    <property type="entry name" value="4HB_MCP_1"/>
    <property type="match status" value="1"/>
</dbReference>
<evidence type="ECO:0000259" key="6">
    <source>
        <dbReference type="PROSITE" id="PS50111"/>
    </source>
</evidence>
<dbReference type="Proteomes" id="UP000305539">
    <property type="component" value="Unassembled WGS sequence"/>
</dbReference>
<evidence type="ECO:0000256" key="2">
    <source>
        <dbReference type="ARBA" id="ARBA00022481"/>
    </source>
</evidence>
<protein>
    <submittedName>
        <fullName evidence="7">Chemotaxis protein</fullName>
    </submittedName>
</protein>
<dbReference type="InterPro" id="IPR024478">
    <property type="entry name" value="HlyB_4HB_MCP"/>
</dbReference>
<dbReference type="PRINTS" id="PR00260">
    <property type="entry name" value="CHEMTRNSDUCR"/>
</dbReference>
<evidence type="ECO:0000313" key="8">
    <source>
        <dbReference type="Proteomes" id="UP000305539"/>
    </source>
</evidence>
<dbReference type="AlphaFoldDB" id="A0A4U1I3J1"/>
<sequence length="541" mass="56959">MTFLRNMRVGTQLAAGFALIGLLLLGLGVGSLVEVRGENAHVSQLRDNWLGGMRASLELRDALSNLRLSEYRLAAASSVADAQAVDSRMPPRIAAYDRANADLQRFVSEPEETSAYGEVQALMPRYMELDQQVRSLATQGHMDQAMTVLKGGSGPIRDAIDKDIQTIAKFNEKGAAREGAAAESAYRGTIRLVIVLIVVAAACAGLLATLISRSLIRQLGGEPREAAEIANAVASGNLRVAVPLRPGDDSSLMHSLSAMEAQLIGMVRHIQRSSETISVTAGEIAQGNADLSQRTEQQAASLEETASTMEQITSTVSRNADNAKLASGLAGSGSEVAQRGGREIGQVVSSMHRISGNSTRVTEIIGVIEGIAFQTNILALNAAVEAARAGEQGKGFAVVAGEVRALAQRSADAAKEIKELITESVSQIEAASGLVEDAGRTMTEIVTSAGRTTNIMKEIASAAEEQSTAIAQVNIAVTQMDQVTQQNAALVEQASAAAFSLAEQAAQLREAVAVFSVDARESPLISHERLTHPFPQTSPVA</sequence>
<evidence type="ECO:0000256" key="3">
    <source>
        <dbReference type="ARBA" id="ARBA00029447"/>
    </source>
</evidence>
<evidence type="ECO:0000256" key="5">
    <source>
        <dbReference type="SAM" id="Phobius"/>
    </source>
</evidence>
<name>A0A4U1I3J1_9BURK</name>
<dbReference type="PANTHER" id="PTHR43531:SF14">
    <property type="entry name" value="METHYL-ACCEPTING CHEMOTAXIS PROTEIN I-RELATED"/>
    <property type="match status" value="1"/>
</dbReference>
<comment type="subcellular location">
    <subcellularLocation>
        <location evidence="1">Membrane</location>
    </subcellularLocation>
</comment>
<dbReference type="InterPro" id="IPR004090">
    <property type="entry name" value="Chemotax_Me-accpt_rcpt"/>
</dbReference>
<dbReference type="SUPFAM" id="SSF58104">
    <property type="entry name" value="Methyl-accepting chemotaxis protein (MCP) signaling domain"/>
    <property type="match status" value="1"/>
</dbReference>
<dbReference type="PROSITE" id="PS50111">
    <property type="entry name" value="CHEMOTAXIS_TRANSDUC_2"/>
    <property type="match status" value="1"/>
</dbReference>